<feature type="compositionally biased region" description="Low complexity" evidence="1">
    <location>
        <begin position="70"/>
        <end position="81"/>
    </location>
</feature>
<proteinExistence type="predicted"/>
<evidence type="ECO:0000313" key="4">
    <source>
        <dbReference type="EMBL" id="CAB4929438.1"/>
    </source>
</evidence>
<dbReference type="InterPro" id="IPR023346">
    <property type="entry name" value="Lysozyme-like_dom_sf"/>
</dbReference>
<feature type="region of interest" description="Disordered" evidence="1">
    <location>
        <begin position="70"/>
        <end position="89"/>
    </location>
</feature>
<dbReference type="EMBL" id="CAFBNA010000034">
    <property type="protein sequence ID" value="CAB4929438.1"/>
    <property type="molecule type" value="Genomic_DNA"/>
</dbReference>
<reference evidence="4" key="1">
    <citation type="submission" date="2020-05" db="EMBL/GenBank/DDBJ databases">
        <authorList>
            <person name="Chiriac C."/>
            <person name="Salcher M."/>
            <person name="Ghai R."/>
            <person name="Kavagutti S V."/>
        </authorList>
    </citation>
    <scope>NUCLEOTIDE SEQUENCE</scope>
</reference>
<organism evidence="4">
    <name type="scientific">freshwater metagenome</name>
    <dbReference type="NCBI Taxonomy" id="449393"/>
    <lineage>
        <taxon>unclassified sequences</taxon>
        <taxon>metagenomes</taxon>
        <taxon>ecological metagenomes</taxon>
    </lineage>
</organism>
<dbReference type="AlphaFoldDB" id="A0A6J7IE98"/>
<sequence>MIALIVTLACLPLLVVDMFQGSTSSATETASSTDSSLVVSSLSTEESTTTTVAVTVPAPVTTMAPATTIAPRPAQTTTTTAPRPPVTAPPVVKSDEEFLACVRLRESRNNYASVDSTGTFLGAYQIYQGGWDSVAGRISRLDLVGVPPNQASPADQDAVALAMYRFYGRAPWGGICG</sequence>
<accession>A0A6J7IE98</accession>
<gene>
    <name evidence="2" type="ORF">UFOPK1827_00167</name>
    <name evidence="3" type="ORF">UFOPK2000_01171</name>
    <name evidence="4" type="ORF">UFOPK3708_00752</name>
</gene>
<dbReference type="SUPFAM" id="SSF53955">
    <property type="entry name" value="Lysozyme-like"/>
    <property type="match status" value="1"/>
</dbReference>
<dbReference type="Gene3D" id="1.10.530.10">
    <property type="match status" value="1"/>
</dbReference>
<protein>
    <submittedName>
        <fullName evidence="4">Unannotated protein</fullName>
    </submittedName>
</protein>
<dbReference type="EMBL" id="CAEZUO010000004">
    <property type="protein sequence ID" value="CAB4594763.1"/>
    <property type="molecule type" value="Genomic_DNA"/>
</dbReference>
<name>A0A6J7IE98_9ZZZZ</name>
<evidence type="ECO:0000313" key="3">
    <source>
        <dbReference type="EMBL" id="CAB4638236.1"/>
    </source>
</evidence>
<evidence type="ECO:0000256" key="1">
    <source>
        <dbReference type="SAM" id="MobiDB-lite"/>
    </source>
</evidence>
<dbReference type="EMBL" id="CAEZVK010000138">
    <property type="protein sequence ID" value="CAB4638236.1"/>
    <property type="molecule type" value="Genomic_DNA"/>
</dbReference>
<evidence type="ECO:0000313" key="2">
    <source>
        <dbReference type="EMBL" id="CAB4594763.1"/>
    </source>
</evidence>